<dbReference type="InterPro" id="IPR013083">
    <property type="entry name" value="Znf_RING/FYVE/PHD"/>
</dbReference>
<proteinExistence type="predicted"/>
<dbReference type="CDD" id="cd16469">
    <property type="entry name" value="RING-H2_RNF24-like"/>
    <property type="match status" value="1"/>
</dbReference>
<evidence type="ECO:0000313" key="10">
    <source>
        <dbReference type="EMBL" id="KDP36261.1"/>
    </source>
</evidence>
<keyword evidence="6" id="KW-0833">Ubl conjugation pathway</keyword>
<dbReference type="Gene3D" id="3.30.40.10">
    <property type="entry name" value="Zinc/RING finger domain, C3HC4 (zinc finger)"/>
    <property type="match status" value="1"/>
</dbReference>
<evidence type="ECO:0000313" key="11">
    <source>
        <dbReference type="Proteomes" id="UP000027138"/>
    </source>
</evidence>
<dbReference type="GO" id="GO:0005634">
    <property type="term" value="C:nucleus"/>
    <property type="evidence" value="ECO:0007669"/>
    <property type="project" value="TreeGrafter"/>
</dbReference>
<evidence type="ECO:0000256" key="3">
    <source>
        <dbReference type="ARBA" id="ARBA00022679"/>
    </source>
</evidence>
<evidence type="ECO:0000256" key="5">
    <source>
        <dbReference type="ARBA" id="ARBA00022771"/>
    </source>
</evidence>
<dbReference type="FunFam" id="3.30.40.10:FF:000615">
    <property type="entry name" value="E3 ubiquitin ligase BIG BROTHER"/>
    <property type="match status" value="1"/>
</dbReference>
<evidence type="ECO:0000256" key="4">
    <source>
        <dbReference type="ARBA" id="ARBA00022723"/>
    </source>
</evidence>
<dbReference type="PROSITE" id="PS50089">
    <property type="entry name" value="ZF_RING_2"/>
    <property type="match status" value="1"/>
</dbReference>
<keyword evidence="4" id="KW-0479">Metal-binding</keyword>
<dbReference type="AlphaFoldDB" id="A0A067KJ79"/>
<evidence type="ECO:0000256" key="1">
    <source>
        <dbReference type="ARBA" id="ARBA00000900"/>
    </source>
</evidence>
<evidence type="ECO:0000256" key="8">
    <source>
        <dbReference type="PROSITE-ProRule" id="PRU00175"/>
    </source>
</evidence>
<dbReference type="EC" id="2.3.2.27" evidence="2"/>
<protein>
    <recommendedName>
        <fullName evidence="2">RING-type E3 ubiquitin transferase</fullName>
        <ecNumber evidence="2">2.3.2.27</ecNumber>
    </recommendedName>
</protein>
<evidence type="ECO:0000256" key="2">
    <source>
        <dbReference type="ARBA" id="ARBA00012483"/>
    </source>
</evidence>
<gene>
    <name evidence="10" type="ORF">JCGZ_09826</name>
</gene>
<sequence length="552" mass="61001">MGQRNMLCASQMIDLEMDRQGQGYLHPEPCILLGGITNFQQSDMTTMVTGAGNTTTLDAHHLPEHYDSAVFYGMPQYHGMQHYPPHHAPNIDLQVATASNFYVPYLAPSSGIPLSHGSCDHLSSSSSYGVIGVSPDEYGANSHFMDNARGSYKRKTAEGSSGNFQYFNPSASSSSSVTPLNTRHPDGVAMMDAASFTPQYRGNSAPSIREVGSHRSVRNRLGATGIDPGLGHNQNHFIQGNYMAQPFPPAGSLWLDQQLSNNSSDAGASSWTQNPTITYMHASNVTGGSIDTGSMGLQRYHELSTNRSNTSFLHPSPANLRHHNFHHLSPPIQGMRGHNFNVIPQLPAASFRCPTSYASQSNVNPSQDGLDIGVRHPGSMQPTGLRMYRPHREGVVAETALRHRNLPHLRVLPTDGVAVLEFPDYYEVENYVDHHSDMRLDIEDMSYEELLALGERIGNVNTGLSEEIIRNRLKTRTYLSSPMSINLEETACMDQEPDSCIICQDDYKSQEKIGMLDCGHEYHADCLMRWLRLKNVCPICKSEALTAERKHA</sequence>
<dbReference type="PANTHER" id="PTHR22937">
    <property type="entry name" value="E3 UBIQUITIN-PROTEIN LIGASE RNF165"/>
    <property type="match status" value="1"/>
</dbReference>
<dbReference type="OrthoDB" id="8062037at2759"/>
<dbReference type="InterPro" id="IPR045191">
    <property type="entry name" value="MBR1/2-like"/>
</dbReference>
<keyword evidence="3" id="KW-0808">Transferase</keyword>
<dbReference type="SMART" id="SM00184">
    <property type="entry name" value="RING"/>
    <property type="match status" value="1"/>
</dbReference>
<keyword evidence="11" id="KW-1185">Reference proteome</keyword>
<dbReference type="Pfam" id="PF13639">
    <property type="entry name" value="zf-RING_2"/>
    <property type="match status" value="1"/>
</dbReference>
<dbReference type="SUPFAM" id="SSF57850">
    <property type="entry name" value="RING/U-box"/>
    <property type="match status" value="1"/>
</dbReference>
<feature type="domain" description="RING-type" evidence="9">
    <location>
        <begin position="500"/>
        <end position="541"/>
    </location>
</feature>
<keyword evidence="5 8" id="KW-0863">Zinc-finger</keyword>
<evidence type="ECO:0000256" key="6">
    <source>
        <dbReference type="ARBA" id="ARBA00022786"/>
    </source>
</evidence>
<reference evidence="10 11" key="1">
    <citation type="journal article" date="2014" name="PLoS ONE">
        <title>Global Analysis of Gene Expression Profiles in Physic Nut (Jatropha curcas L.) Seedlings Exposed to Salt Stress.</title>
        <authorList>
            <person name="Zhang L."/>
            <person name="Zhang C."/>
            <person name="Wu P."/>
            <person name="Chen Y."/>
            <person name="Li M."/>
            <person name="Jiang H."/>
            <person name="Wu G."/>
        </authorList>
    </citation>
    <scope>NUCLEOTIDE SEQUENCE [LARGE SCALE GENOMIC DNA]</scope>
    <source>
        <strain evidence="11">cv. GZQX0401</strain>
        <tissue evidence="10">Young leaves</tissue>
    </source>
</reference>
<evidence type="ECO:0000256" key="7">
    <source>
        <dbReference type="ARBA" id="ARBA00022833"/>
    </source>
</evidence>
<comment type="catalytic activity">
    <reaction evidence="1">
        <text>S-ubiquitinyl-[E2 ubiquitin-conjugating enzyme]-L-cysteine + [acceptor protein]-L-lysine = [E2 ubiquitin-conjugating enzyme]-L-cysteine + N(6)-ubiquitinyl-[acceptor protein]-L-lysine.</text>
        <dbReference type="EC" id="2.3.2.27"/>
    </reaction>
</comment>
<dbReference type="GO" id="GO:0061630">
    <property type="term" value="F:ubiquitin protein ligase activity"/>
    <property type="evidence" value="ECO:0007669"/>
    <property type="project" value="UniProtKB-EC"/>
</dbReference>
<keyword evidence="7" id="KW-0862">Zinc</keyword>
<organism evidence="10 11">
    <name type="scientific">Jatropha curcas</name>
    <name type="common">Barbados nut</name>
    <dbReference type="NCBI Taxonomy" id="180498"/>
    <lineage>
        <taxon>Eukaryota</taxon>
        <taxon>Viridiplantae</taxon>
        <taxon>Streptophyta</taxon>
        <taxon>Embryophyta</taxon>
        <taxon>Tracheophyta</taxon>
        <taxon>Spermatophyta</taxon>
        <taxon>Magnoliopsida</taxon>
        <taxon>eudicotyledons</taxon>
        <taxon>Gunneridae</taxon>
        <taxon>Pentapetalae</taxon>
        <taxon>rosids</taxon>
        <taxon>fabids</taxon>
        <taxon>Malpighiales</taxon>
        <taxon>Euphorbiaceae</taxon>
        <taxon>Crotonoideae</taxon>
        <taxon>Jatropheae</taxon>
        <taxon>Jatropha</taxon>
    </lineage>
</organism>
<dbReference type="GO" id="GO:0008270">
    <property type="term" value="F:zinc ion binding"/>
    <property type="evidence" value="ECO:0007669"/>
    <property type="project" value="UniProtKB-KW"/>
</dbReference>
<name>A0A067KJ79_JATCU</name>
<accession>A0A067KJ79</accession>
<dbReference type="STRING" id="180498.A0A067KJ79"/>
<dbReference type="PANTHER" id="PTHR22937:SF222">
    <property type="entry name" value="RING-TYPE E3 UBIQUITIN TRANSFERASE"/>
    <property type="match status" value="1"/>
</dbReference>
<evidence type="ECO:0000259" key="9">
    <source>
        <dbReference type="PROSITE" id="PS50089"/>
    </source>
</evidence>
<dbReference type="EMBL" id="KK914446">
    <property type="protein sequence ID" value="KDP36261.1"/>
    <property type="molecule type" value="Genomic_DNA"/>
</dbReference>
<dbReference type="Proteomes" id="UP000027138">
    <property type="component" value="Unassembled WGS sequence"/>
</dbReference>
<dbReference type="InterPro" id="IPR001841">
    <property type="entry name" value="Znf_RING"/>
</dbReference>
<dbReference type="KEGG" id="jcu:105635728"/>